<feature type="compositionally biased region" description="Polar residues" evidence="1">
    <location>
        <begin position="1"/>
        <end position="17"/>
    </location>
</feature>
<feature type="region of interest" description="Disordered" evidence="1">
    <location>
        <begin position="1"/>
        <end position="168"/>
    </location>
</feature>
<name>A0A7L7LE20_9BACT</name>
<proteinExistence type="predicted"/>
<dbReference type="AlphaFoldDB" id="A0A7L7LE20"/>
<dbReference type="KEGG" id="add:HUW48_24205"/>
<reference evidence="2 3" key="2">
    <citation type="submission" date="2020-08" db="EMBL/GenBank/DDBJ databases">
        <title>Adhaeribacter dokdonensis sp. nov., isolated from the rhizosphere of Elymus tsukushiensis, a plant native to the Dokdo Islands, Republic of Korea.</title>
        <authorList>
            <person name="Ghim S.Y."/>
        </authorList>
    </citation>
    <scope>NUCLEOTIDE SEQUENCE [LARGE SCALE GENOMIC DNA]</scope>
    <source>
        <strain evidence="2 3">KUDC8001</strain>
    </source>
</reference>
<feature type="compositionally biased region" description="Basic and acidic residues" evidence="1">
    <location>
        <begin position="44"/>
        <end position="59"/>
    </location>
</feature>
<evidence type="ECO:0000313" key="3">
    <source>
        <dbReference type="Proteomes" id="UP000514509"/>
    </source>
</evidence>
<feature type="compositionally biased region" description="Polar residues" evidence="1">
    <location>
        <begin position="85"/>
        <end position="99"/>
    </location>
</feature>
<sequence length="168" mass="18462">MATVTNKALGDQTTNRSGRVRVLDTDTDFDEMNAGHIIPGADPPKNEHARGGFGDRDGRNGYGTDSPNGSTALSLNEDSEDVNTHTDGLQTSDQLNRGQTIYALGDDDDVADDDDDFDDVDTDDDFDDDDLDISEIPDDDFDTDLDDDFDDDDDLDLDEDDEDDDDRL</sequence>
<organism evidence="2 3">
    <name type="scientific">Adhaeribacter radiodurans</name>
    <dbReference type="NCBI Taxonomy" id="2745197"/>
    <lineage>
        <taxon>Bacteria</taxon>
        <taxon>Pseudomonadati</taxon>
        <taxon>Bacteroidota</taxon>
        <taxon>Cytophagia</taxon>
        <taxon>Cytophagales</taxon>
        <taxon>Hymenobacteraceae</taxon>
        <taxon>Adhaeribacter</taxon>
    </lineage>
</organism>
<feature type="compositionally biased region" description="Polar residues" evidence="1">
    <location>
        <begin position="65"/>
        <end position="76"/>
    </location>
</feature>
<protein>
    <submittedName>
        <fullName evidence="2">Uncharacterized protein</fullName>
    </submittedName>
</protein>
<dbReference type="Proteomes" id="UP000514509">
    <property type="component" value="Chromosome"/>
</dbReference>
<feature type="compositionally biased region" description="Acidic residues" evidence="1">
    <location>
        <begin position="105"/>
        <end position="168"/>
    </location>
</feature>
<dbReference type="RefSeq" id="WP_182413376.1">
    <property type="nucleotide sequence ID" value="NZ_CP055153.1"/>
</dbReference>
<accession>A0A7L7LE20</accession>
<keyword evidence="3" id="KW-1185">Reference proteome</keyword>
<evidence type="ECO:0000313" key="2">
    <source>
        <dbReference type="EMBL" id="QMU30934.1"/>
    </source>
</evidence>
<dbReference type="EMBL" id="CP055153">
    <property type="protein sequence ID" value="QMU30934.1"/>
    <property type="molecule type" value="Genomic_DNA"/>
</dbReference>
<reference evidence="2 3" key="1">
    <citation type="submission" date="2020-06" db="EMBL/GenBank/DDBJ databases">
        <authorList>
            <person name="Hwang Y.J."/>
        </authorList>
    </citation>
    <scope>NUCLEOTIDE SEQUENCE [LARGE SCALE GENOMIC DNA]</scope>
    <source>
        <strain evidence="2 3">KUDC8001</strain>
    </source>
</reference>
<evidence type="ECO:0000256" key="1">
    <source>
        <dbReference type="SAM" id="MobiDB-lite"/>
    </source>
</evidence>
<gene>
    <name evidence="2" type="ORF">HUW48_24205</name>
</gene>